<dbReference type="Proteomes" id="UP001138757">
    <property type="component" value="Unassembled WGS sequence"/>
</dbReference>
<dbReference type="InterPro" id="IPR012349">
    <property type="entry name" value="Split_barrel_FMN-bd"/>
</dbReference>
<evidence type="ECO:0000259" key="1">
    <source>
        <dbReference type="Pfam" id="PF01243"/>
    </source>
</evidence>
<sequence>MSAARREVLIGAVLAGIAAGAERAQASAPVPEHYRTVEPAAMIAAANALIARDMFTTLITVDAENRPRARTVLVSAPDEDFTLWMATRPGTRKLEQIAHNHTATLHFADDASAAYASLMGEARMVSDPALIASRNPYKGQALKQFFPDFPRDFVLLAFRPAWLEITTASIPSTTDTWRPQGLTIG</sequence>
<dbReference type="InterPro" id="IPR011576">
    <property type="entry name" value="Pyridox_Oxase_N"/>
</dbReference>
<dbReference type="RefSeq" id="WP_214624372.1">
    <property type="nucleotide sequence ID" value="NZ_JAHGAW010000009.1"/>
</dbReference>
<dbReference type="SUPFAM" id="SSF50475">
    <property type="entry name" value="FMN-binding split barrel"/>
    <property type="match status" value="1"/>
</dbReference>
<organism evidence="2 3">
    <name type="scientific">Sphingobium nicotianae</name>
    <dbReference type="NCBI Taxonomy" id="2782607"/>
    <lineage>
        <taxon>Bacteria</taxon>
        <taxon>Pseudomonadati</taxon>
        <taxon>Pseudomonadota</taxon>
        <taxon>Alphaproteobacteria</taxon>
        <taxon>Sphingomonadales</taxon>
        <taxon>Sphingomonadaceae</taxon>
        <taxon>Sphingobium</taxon>
    </lineage>
</organism>
<gene>
    <name evidence="2" type="ORF">KK488_14260</name>
</gene>
<dbReference type="Gene3D" id="2.30.110.10">
    <property type="entry name" value="Electron Transport, Fmn-binding Protein, Chain A"/>
    <property type="match status" value="1"/>
</dbReference>
<dbReference type="Pfam" id="PF01243">
    <property type="entry name" value="PNPOx_N"/>
    <property type="match status" value="1"/>
</dbReference>
<protein>
    <submittedName>
        <fullName evidence="2">Pyridoxamine 5'-phosphate oxidase family protein</fullName>
    </submittedName>
</protein>
<reference evidence="2" key="1">
    <citation type="submission" date="2021-05" db="EMBL/GenBank/DDBJ databases">
        <title>Genome of Sphingobium sp. strain.</title>
        <authorList>
            <person name="Fan R."/>
        </authorList>
    </citation>
    <scope>NUCLEOTIDE SEQUENCE</scope>
    <source>
        <strain evidence="2">H33</strain>
    </source>
</reference>
<feature type="domain" description="Pyridoxamine 5'-phosphate oxidase N-terminal" evidence="1">
    <location>
        <begin position="44"/>
        <end position="162"/>
    </location>
</feature>
<evidence type="ECO:0000313" key="2">
    <source>
        <dbReference type="EMBL" id="MBT2188115.1"/>
    </source>
</evidence>
<dbReference type="AlphaFoldDB" id="A0A9X1ISF5"/>
<proteinExistence type="predicted"/>
<dbReference type="EMBL" id="JAHGAW010000009">
    <property type="protein sequence ID" value="MBT2188115.1"/>
    <property type="molecule type" value="Genomic_DNA"/>
</dbReference>
<accession>A0A9X1ISF5</accession>
<keyword evidence="3" id="KW-1185">Reference proteome</keyword>
<evidence type="ECO:0000313" key="3">
    <source>
        <dbReference type="Proteomes" id="UP001138757"/>
    </source>
</evidence>
<comment type="caution">
    <text evidence="2">The sequence shown here is derived from an EMBL/GenBank/DDBJ whole genome shotgun (WGS) entry which is preliminary data.</text>
</comment>
<name>A0A9X1ISF5_9SPHN</name>